<dbReference type="OrthoDB" id="938855at2"/>
<evidence type="ECO:0000313" key="1">
    <source>
        <dbReference type="EMBL" id="SFA42552.1"/>
    </source>
</evidence>
<dbReference type="InterPro" id="IPR029063">
    <property type="entry name" value="SAM-dependent_MTases_sf"/>
</dbReference>
<keyword evidence="2" id="KW-1185">Reference proteome</keyword>
<evidence type="ECO:0008006" key="3">
    <source>
        <dbReference type="Google" id="ProtNLM"/>
    </source>
</evidence>
<proteinExistence type="predicted"/>
<evidence type="ECO:0000313" key="2">
    <source>
        <dbReference type="Proteomes" id="UP000198836"/>
    </source>
</evidence>
<sequence length="215" mass="23946">MSTLKALSTLIAKPSRLKALLSYGHKGYLNSIGWFTAFDKKQAVDGKGKALPWVTYSFIDFIKERINKSQHIFEYGSGSSTIFYAERAGSVTSVEHDKGWFDKVKNTSPGNAEMIFCQLEKDGEYAKKATLIGKKFDIIIVDGRDRVNCCKYSVDALSANGVLVLDDSEREVYQPARTLLKAKGFKEISFSGISPGLFYEKATSVFYKQDNCLGI</sequence>
<gene>
    <name evidence="1" type="ORF">SAMN04488511_10393</name>
</gene>
<reference evidence="2" key="1">
    <citation type="submission" date="2016-10" db="EMBL/GenBank/DDBJ databases">
        <authorList>
            <person name="Varghese N."/>
            <person name="Submissions S."/>
        </authorList>
    </citation>
    <scope>NUCLEOTIDE SEQUENCE [LARGE SCALE GENOMIC DNA]</scope>
    <source>
        <strain evidence="2">DSM 18130</strain>
    </source>
</reference>
<dbReference type="Proteomes" id="UP000198836">
    <property type="component" value="Unassembled WGS sequence"/>
</dbReference>
<dbReference type="SUPFAM" id="SSF53335">
    <property type="entry name" value="S-adenosyl-L-methionine-dependent methyltransferases"/>
    <property type="match status" value="1"/>
</dbReference>
<accession>A0A1I0SSS8</accession>
<dbReference type="RefSeq" id="WP_090980899.1">
    <property type="nucleotide sequence ID" value="NZ_CP031708.1"/>
</dbReference>
<dbReference type="STRING" id="332999.SAMN04488511_10393"/>
<organism evidence="1 2">
    <name type="scientific">Pedobacter suwonensis</name>
    <dbReference type="NCBI Taxonomy" id="332999"/>
    <lineage>
        <taxon>Bacteria</taxon>
        <taxon>Pseudomonadati</taxon>
        <taxon>Bacteroidota</taxon>
        <taxon>Sphingobacteriia</taxon>
        <taxon>Sphingobacteriales</taxon>
        <taxon>Sphingobacteriaceae</taxon>
        <taxon>Pedobacter</taxon>
    </lineage>
</organism>
<name>A0A1I0SSS8_9SPHI</name>
<dbReference type="Gene3D" id="3.40.50.150">
    <property type="entry name" value="Vaccinia Virus protein VP39"/>
    <property type="match status" value="1"/>
</dbReference>
<dbReference type="AlphaFoldDB" id="A0A1I0SSS8"/>
<dbReference type="GeneID" id="96615892"/>
<dbReference type="EMBL" id="FOJM01000003">
    <property type="protein sequence ID" value="SFA42552.1"/>
    <property type="molecule type" value="Genomic_DNA"/>
</dbReference>
<protein>
    <recommendedName>
        <fullName evidence="3">Methyltransferase domain-containing protein</fullName>
    </recommendedName>
</protein>